<name>A0ABM1PD80_DROAR</name>
<dbReference type="GeneID" id="108615283"/>
<accession>A0ABM1PD80</accession>
<dbReference type="Proteomes" id="UP000694904">
    <property type="component" value="Chromosome 5"/>
</dbReference>
<protein>
    <submittedName>
        <fullName evidence="3">Uncharacterized protein LOC108615283</fullName>
    </submittedName>
</protein>
<keyword evidence="1" id="KW-0732">Signal</keyword>
<evidence type="ECO:0000313" key="3">
    <source>
        <dbReference type="RefSeq" id="XP_017865166.1"/>
    </source>
</evidence>
<dbReference type="RefSeq" id="XP_017865166.1">
    <property type="nucleotide sequence ID" value="XM_018009677.1"/>
</dbReference>
<reference evidence="2" key="1">
    <citation type="journal article" date="1997" name="Nucleic Acids Res.">
        <title>tRNAscan-SE: a program for improved detection of transfer RNA genes in genomic sequence.</title>
        <authorList>
            <person name="Lowe T.M."/>
            <person name="Eddy S.R."/>
        </authorList>
    </citation>
    <scope>NUCLEOTIDE SEQUENCE [LARGE SCALE GENOMIC DNA]</scope>
</reference>
<evidence type="ECO:0000256" key="1">
    <source>
        <dbReference type="SAM" id="SignalP"/>
    </source>
</evidence>
<gene>
    <name evidence="3" type="primary">LOC108615283</name>
</gene>
<sequence length="151" mass="16892">MFLNIIFGYMLFSLMINVNGHYNKCFDCVVEIHNCRPPKDLFKFTVPQKDSRKAIPSVYDSGSESELDKCIRPGMNLTGVLNGVLCSITKDKTCGVISNNYNDEGAVCWACAAACECDPTKFSKAVREDLTSVIYLECFQIVLYISALIIY</sequence>
<reference evidence="3" key="3">
    <citation type="submission" date="2025-08" db="UniProtKB">
        <authorList>
            <consortium name="RefSeq"/>
        </authorList>
    </citation>
    <scope>IDENTIFICATION</scope>
    <source>
        <tissue evidence="3">Whole organism</tissue>
    </source>
</reference>
<proteinExistence type="predicted"/>
<reference evidence="2" key="2">
    <citation type="journal article" date="2016" name="G3 (Bethesda)">
        <title>Genome Evolution in Three Species of Cactophilic Drosophila.</title>
        <authorList>
            <person name="Sanchez-Flores A."/>
            <person name="Penazola F."/>
            <person name="Carpinteyro-Ponce J."/>
            <person name="Nazario-Yepiz N."/>
            <person name="Abreu-Goodger C."/>
            <person name="Machado C.A."/>
            <person name="Markow T.A."/>
        </authorList>
    </citation>
    <scope>NUCLEOTIDE SEQUENCE [LARGE SCALE GENOMIC DNA]</scope>
</reference>
<feature type="signal peptide" evidence="1">
    <location>
        <begin position="1"/>
        <end position="20"/>
    </location>
</feature>
<feature type="chain" id="PRO_5047120986" evidence="1">
    <location>
        <begin position="21"/>
        <end position="151"/>
    </location>
</feature>
<keyword evidence="2" id="KW-1185">Reference proteome</keyword>
<organism evidence="2 3">
    <name type="scientific">Drosophila arizonae</name>
    <name type="common">Fruit fly</name>
    <dbReference type="NCBI Taxonomy" id="7263"/>
    <lineage>
        <taxon>Eukaryota</taxon>
        <taxon>Metazoa</taxon>
        <taxon>Ecdysozoa</taxon>
        <taxon>Arthropoda</taxon>
        <taxon>Hexapoda</taxon>
        <taxon>Insecta</taxon>
        <taxon>Pterygota</taxon>
        <taxon>Neoptera</taxon>
        <taxon>Endopterygota</taxon>
        <taxon>Diptera</taxon>
        <taxon>Brachycera</taxon>
        <taxon>Muscomorpha</taxon>
        <taxon>Ephydroidea</taxon>
        <taxon>Drosophilidae</taxon>
        <taxon>Drosophila</taxon>
    </lineage>
</organism>
<evidence type="ECO:0000313" key="2">
    <source>
        <dbReference type="Proteomes" id="UP000694904"/>
    </source>
</evidence>